<dbReference type="InterPro" id="IPR020845">
    <property type="entry name" value="AMP-binding_CS"/>
</dbReference>
<evidence type="ECO:0008006" key="9">
    <source>
        <dbReference type="Google" id="ProtNLM"/>
    </source>
</evidence>
<dbReference type="Gene3D" id="1.10.1200.10">
    <property type="entry name" value="ACP-like"/>
    <property type="match status" value="1"/>
</dbReference>
<evidence type="ECO:0000256" key="4">
    <source>
        <dbReference type="SAM" id="Phobius"/>
    </source>
</evidence>
<dbReference type="AlphaFoldDB" id="A0A1L9N478"/>
<evidence type="ECO:0000256" key="2">
    <source>
        <dbReference type="ARBA" id="ARBA00022553"/>
    </source>
</evidence>
<evidence type="ECO:0000313" key="7">
    <source>
        <dbReference type="EMBL" id="OJI84080.1"/>
    </source>
</evidence>
<dbReference type="PROSITE" id="PS00012">
    <property type="entry name" value="PHOSPHOPANTETHEINE"/>
    <property type="match status" value="1"/>
</dbReference>
<dbReference type="SUPFAM" id="SSF47336">
    <property type="entry name" value="ACP-like"/>
    <property type="match status" value="1"/>
</dbReference>
<dbReference type="InterPro" id="IPR000873">
    <property type="entry name" value="AMP-dep_synth/lig_dom"/>
</dbReference>
<feature type="region of interest" description="Disordered" evidence="3">
    <location>
        <begin position="551"/>
        <end position="591"/>
    </location>
</feature>
<name>A0A1L9N478_ASPTC</name>
<dbReference type="PANTHER" id="PTHR43439">
    <property type="entry name" value="PHENYLACETATE-COENZYME A LIGASE"/>
    <property type="match status" value="1"/>
</dbReference>
<dbReference type="SUPFAM" id="SSF56801">
    <property type="entry name" value="Acetyl-CoA synthetase-like"/>
    <property type="match status" value="1"/>
</dbReference>
<evidence type="ECO:0000313" key="8">
    <source>
        <dbReference type="Proteomes" id="UP000184304"/>
    </source>
</evidence>
<dbReference type="STRING" id="767770.A0A1L9N478"/>
<organism evidence="7 8">
    <name type="scientific">Aspergillus tubingensis (strain CBS 134.48)</name>
    <dbReference type="NCBI Taxonomy" id="767770"/>
    <lineage>
        <taxon>Eukaryota</taxon>
        <taxon>Fungi</taxon>
        <taxon>Dikarya</taxon>
        <taxon>Ascomycota</taxon>
        <taxon>Pezizomycotina</taxon>
        <taxon>Eurotiomycetes</taxon>
        <taxon>Eurotiomycetidae</taxon>
        <taxon>Eurotiales</taxon>
        <taxon>Aspergillaceae</taxon>
        <taxon>Aspergillus</taxon>
        <taxon>Aspergillus subgen. Circumdati</taxon>
    </lineage>
</organism>
<keyword evidence="8" id="KW-1185">Reference proteome</keyword>
<protein>
    <recommendedName>
        <fullName evidence="9">Carrier domain-containing protein</fullName>
    </recommendedName>
</protein>
<feature type="domain" description="Carrier" evidence="6">
    <location>
        <begin position="677"/>
        <end position="717"/>
    </location>
</feature>
<dbReference type="InterPro" id="IPR036736">
    <property type="entry name" value="ACP-like_sf"/>
</dbReference>
<keyword evidence="4" id="KW-0472">Membrane</keyword>
<feature type="transmembrane region" description="Helical" evidence="4">
    <location>
        <begin position="232"/>
        <end position="253"/>
    </location>
</feature>
<dbReference type="InterPro" id="IPR042099">
    <property type="entry name" value="ANL_N_sf"/>
</dbReference>
<dbReference type="InterPro" id="IPR006162">
    <property type="entry name" value="Ppantetheine_attach_site"/>
</dbReference>
<dbReference type="Pfam" id="PF23562">
    <property type="entry name" value="AMP-binding_C_3"/>
    <property type="match status" value="1"/>
</dbReference>
<keyword evidence="1" id="KW-0596">Phosphopantetheine</keyword>
<feature type="domain" description="AMP-dependent synthetase/ligase" evidence="5">
    <location>
        <begin position="47"/>
        <end position="344"/>
    </location>
</feature>
<dbReference type="InterPro" id="IPR009081">
    <property type="entry name" value="PP-bd_ACP"/>
</dbReference>
<dbReference type="OrthoDB" id="429813at2759"/>
<accession>A0A1L9N478</accession>
<dbReference type="PANTHER" id="PTHR43439:SF2">
    <property type="entry name" value="ENZYME, PUTATIVE (JCVI)-RELATED"/>
    <property type="match status" value="1"/>
</dbReference>
<evidence type="ECO:0000256" key="3">
    <source>
        <dbReference type="SAM" id="MobiDB-lite"/>
    </source>
</evidence>
<dbReference type="Gene3D" id="3.40.50.12780">
    <property type="entry name" value="N-terminal domain of ligase-like"/>
    <property type="match status" value="1"/>
</dbReference>
<dbReference type="Proteomes" id="UP000184304">
    <property type="component" value="Unassembled WGS sequence"/>
</dbReference>
<sequence length="748" mass="82264">MDALPPALQAPVDCGRRLLPAVLDEVAISDPERVFVSVPRNPENVSAGFQDITYATFAQAVNKCAWWLRDRVGMPTDPQTILYIGPLDIRYILIIIAAAKAGHTAFFSSHRNSLDAHLSLVERSGCSVALRPKQAPAVLDQILKARSMKEVDMPELDFWFTDLDQVNPLPFTLTWEEARYKTFCILHTSGSTGIPKPVFVPYGSLASNDAHQLIPFLGGKPTLMNYLKGKRFFLALPVFHAACLTFVLAFNIFSGVTVVLPPPGPLTSDVANEVITSANLDGALLAPSLIVDLYNNPTHRQNLIKHLSLLSYVGGSLPKAVGDALSTQVKCMSIMGTCETLLFPLEMNDDPADWEYVTVSPFFGHEFQSNRDGLSELVLRRQPNHELFQGAFYTFPDKQEYRFGDLFAQHPNRPESWVFRARTDDIIAFTTAEKLNPITMESVIVASPKVKSAVIGGQGQFQASVLIEPYDYPTSPEEEEQYIQEIWPYITKANRGCPAHGRIMKGFVMLTSPDKPLPRAGKDTVQRHAVFKLYAAEWQALYDRMRPHVAAPVPTSSSSTTSSSSPSLSPSTPPLRPDSPTTTNKSASASASALTTEIEEILHQLLPKAVETAVEKAMQGVLSRLLTGLTTGSATTAPAPALSPPTSPKADSANIHIPKPDLKTFIHIPKPDLKTFIHTHLAETLDQQQAWTDDSDLFQFGLDSLKVMELIAEVNRFRKQWDPNAAPVDQKVVYANPSVNRMVGVMGV</sequence>
<proteinExistence type="predicted"/>
<dbReference type="PROSITE" id="PS00455">
    <property type="entry name" value="AMP_BINDING"/>
    <property type="match status" value="1"/>
</dbReference>
<evidence type="ECO:0000259" key="5">
    <source>
        <dbReference type="Pfam" id="PF00501"/>
    </source>
</evidence>
<evidence type="ECO:0000256" key="1">
    <source>
        <dbReference type="ARBA" id="ARBA00022450"/>
    </source>
</evidence>
<dbReference type="OMA" id="DYVYLAH"/>
<evidence type="ECO:0000259" key="6">
    <source>
        <dbReference type="Pfam" id="PF00550"/>
    </source>
</evidence>
<keyword evidence="4" id="KW-0812">Transmembrane</keyword>
<dbReference type="InterPro" id="IPR051414">
    <property type="entry name" value="Adenylate-forming_Reductase"/>
</dbReference>
<dbReference type="VEuPathDB" id="FungiDB:ASPTUDRAFT_190489"/>
<gene>
    <name evidence="7" type="ORF">ASPTUDRAFT_190489</name>
</gene>
<dbReference type="Pfam" id="PF00501">
    <property type="entry name" value="AMP-binding"/>
    <property type="match status" value="1"/>
</dbReference>
<keyword evidence="4" id="KW-1133">Transmembrane helix</keyword>
<keyword evidence="2" id="KW-0597">Phosphoprotein</keyword>
<feature type="compositionally biased region" description="Low complexity" evidence="3">
    <location>
        <begin position="554"/>
        <end position="570"/>
    </location>
</feature>
<feature type="compositionally biased region" description="Low complexity" evidence="3">
    <location>
        <begin position="578"/>
        <end position="591"/>
    </location>
</feature>
<dbReference type="EMBL" id="KV878203">
    <property type="protein sequence ID" value="OJI84080.1"/>
    <property type="molecule type" value="Genomic_DNA"/>
</dbReference>
<reference evidence="8" key="1">
    <citation type="journal article" date="2017" name="Genome Biol.">
        <title>Comparative genomics reveals high biological diversity and specific adaptations in the industrially and medically important fungal genus Aspergillus.</title>
        <authorList>
            <person name="de Vries R.P."/>
            <person name="Riley R."/>
            <person name="Wiebenga A."/>
            <person name="Aguilar-Osorio G."/>
            <person name="Amillis S."/>
            <person name="Uchima C.A."/>
            <person name="Anderluh G."/>
            <person name="Asadollahi M."/>
            <person name="Askin M."/>
            <person name="Barry K."/>
            <person name="Battaglia E."/>
            <person name="Bayram O."/>
            <person name="Benocci T."/>
            <person name="Braus-Stromeyer S.A."/>
            <person name="Caldana C."/>
            <person name="Canovas D."/>
            <person name="Cerqueira G.C."/>
            <person name="Chen F."/>
            <person name="Chen W."/>
            <person name="Choi C."/>
            <person name="Clum A."/>
            <person name="Dos Santos R.A."/>
            <person name="Damasio A.R."/>
            <person name="Diallinas G."/>
            <person name="Emri T."/>
            <person name="Fekete E."/>
            <person name="Flipphi M."/>
            <person name="Freyberg S."/>
            <person name="Gallo A."/>
            <person name="Gournas C."/>
            <person name="Habgood R."/>
            <person name="Hainaut M."/>
            <person name="Harispe M.L."/>
            <person name="Henrissat B."/>
            <person name="Hilden K.S."/>
            <person name="Hope R."/>
            <person name="Hossain A."/>
            <person name="Karabika E."/>
            <person name="Karaffa L."/>
            <person name="Karanyi Z."/>
            <person name="Krasevec N."/>
            <person name="Kuo A."/>
            <person name="Kusch H."/>
            <person name="LaButti K."/>
            <person name="Lagendijk E.L."/>
            <person name="Lapidus A."/>
            <person name="Levasseur A."/>
            <person name="Lindquist E."/>
            <person name="Lipzen A."/>
            <person name="Logrieco A.F."/>
            <person name="MacCabe A."/>
            <person name="Maekelae M.R."/>
            <person name="Malavazi I."/>
            <person name="Melin P."/>
            <person name="Meyer V."/>
            <person name="Mielnichuk N."/>
            <person name="Miskei M."/>
            <person name="Molnar A.P."/>
            <person name="Mule G."/>
            <person name="Ngan C.Y."/>
            <person name="Orejas M."/>
            <person name="Orosz E."/>
            <person name="Ouedraogo J.P."/>
            <person name="Overkamp K.M."/>
            <person name="Park H.-S."/>
            <person name="Perrone G."/>
            <person name="Piumi F."/>
            <person name="Punt P.J."/>
            <person name="Ram A.F."/>
            <person name="Ramon A."/>
            <person name="Rauscher S."/>
            <person name="Record E."/>
            <person name="Riano-Pachon D.M."/>
            <person name="Robert V."/>
            <person name="Roehrig J."/>
            <person name="Ruller R."/>
            <person name="Salamov A."/>
            <person name="Salih N.S."/>
            <person name="Samson R.A."/>
            <person name="Sandor E."/>
            <person name="Sanguinetti M."/>
            <person name="Schuetze T."/>
            <person name="Sepcic K."/>
            <person name="Shelest E."/>
            <person name="Sherlock G."/>
            <person name="Sophianopoulou V."/>
            <person name="Squina F.M."/>
            <person name="Sun H."/>
            <person name="Susca A."/>
            <person name="Todd R.B."/>
            <person name="Tsang A."/>
            <person name="Unkles S.E."/>
            <person name="van de Wiele N."/>
            <person name="van Rossen-Uffink D."/>
            <person name="Oliveira J.V."/>
            <person name="Vesth T.C."/>
            <person name="Visser J."/>
            <person name="Yu J.-H."/>
            <person name="Zhou M."/>
            <person name="Andersen M.R."/>
            <person name="Archer D.B."/>
            <person name="Baker S.E."/>
            <person name="Benoit I."/>
            <person name="Brakhage A.A."/>
            <person name="Braus G.H."/>
            <person name="Fischer R."/>
            <person name="Frisvad J.C."/>
            <person name="Goldman G.H."/>
            <person name="Houbraken J."/>
            <person name="Oakley B."/>
            <person name="Pocsi I."/>
            <person name="Scazzocchio C."/>
            <person name="Seiboth B."/>
            <person name="vanKuyk P.A."/>
            <person name="Wortman J."/>
            <person name="Dyer P.S."/>
            <person name="Grigoriev I.V."/>
        </authorList>
    </citation>
    <scope>NUCLEOTIDE SEQUENCE [LARGE SCALE GENOMIC DNA]</scope>
    <source>
        <strain evidence="8">CBS 134.48</strain>
    </source>
</reference>
<dbReference type="Pfam" id="PF00550">
    <property type="entry name" value="PP-binding"/>
    <property type="match status" value="1"/>
</dbReference>